<keyword evidence="2" id="KW-1185">Reference proteome</keyword>
<dbReference type="GO" id="GO:0030246">
    <property type="term" value="F:carbohydrate binding"/>
    <property type="evidence" value="ECO:0007669"/>
    <property type="project" value="InterPro"/>
</dbReference>
<organism evidence="1 2">
    <name type="scientific">Hathewaya histolytica</name>
    <name type="common">Clostridium histolyticum</name>
    <dbReference type="NCBI Taxonomy" id="1498"/>
    <lineage>
        <taxon>Bacteria</taxon>
        <taxon>Bacillati</taxon>
        <taxon>Bacillota</taxon>
        <taxon>Clostridia</taxon>
        <taxon>Eubacteriales</taxon>
        <taxon>Clostridiaceae</taxon>
        <taxon>Hathewaya</taxon>
    </lineage>
</organism>
<dbReference type="InterPro" id="IPR014718">
    <property type="entry name" value="GH-type_carb-bd"/>
</dbReference>
<dbReference type="Gene3D" id="2.70.98.10">
    <property type="match status" value="1"/>
</dbReference>
<gene>
    <name evidence="1" type="ORF">NCTC503_02123</name>
</gene>
<dbReference type="AlphaFoldDB" id="A0A4U9RNA2"/>
<reference evidence="1 2" key="1">
    <citation type="submission" date="2019-05" db="EMBL/GenBank/DDBJ databases">
        <authorList>
            <consortium name="Pathogen Informatics"/>
        </authorList>
    </citation>
    <scope>NUCLEOTIDE SEQUENCE [LARGE SCALE GENOMIC DNA]</scope>
    <source>
        <strain evidence="1 2">NCTC503</strain>
    </source>
</reference>
<accession>A0A4U9RNA2</accession>
<dbReference type="EMBL" id="LR590481">
    <property type="protein sequence ID" value="VTQ93499.1"/>
    <property type="molecule type" value="Genomic_DNA"/>
</dbReference>
<evidence type="ECO:0000313" key="1">
    <source>
        <dbReference type="EMBL" id="VTQ93499.1"/>
    </source>
</evidence>
<evidence type="ECO:0000313" key="2">
    <source>
        <dbReference type="Proteomes" id="UP000308489"/>
    </source>
</evidence>
<sequence>MFKEVLFKGVKTLEFENDILRVKIIPSIGGKIASIYHKVKDFELLFQNKEDNYKKPELYSKFEEYDAAGFDDAFPTIDQCKVEIEGKKVIYPDHGEIWTSEFNLDLVTENSITLSFKSSILPYIYTKKISIDKETIDINYFIKNIGEDDFPCIWTAHYLVNCEEDMEINFPEGTKEVVNVQKSSMLGNVNEIHTYPETKDLNGKDYCLNRVLNINSSHTEKYYANKKVEEGYCSIYYRSKDIRYSLSYDRDILPYLGFWVTEGGFRGDYNCALEPTNGYYDSIQIASKEDKLFILKSGQELEFTMTIGLS</sequence>
<dbReference type="RefSeq" id="WP_138210691.1">
    <property type="nucleotide sequence ID" value="NZ_CBCRUQ010000013.1"/>
</dbReference>
<name>A0A4U9RNA2_HATHI</name>
<dbReference type="KEGG" id="hhw:NCTC503_02123"/>
<dbReference type="Proteomes" id="UP000308489">
    <property type="component" value="Chromosome 1"/>
</dbReference>
<protein>
    <recommendedName>
        <fullName evidence="3">Aldose 1-epimerase</fullName>
    </recommendedName>
</protein>
<proteinExistence type="predicted"/>
<dbReference type="GO" id="GO:0005975">
    <property type="term" value="P:carbohydrate metabolic process"/>
    <property type="evidence" value="ECO:0007669"/>
    <property type="project" value="InterPro"/>
</dbReference>
<dbReference type="SUPFAM" id="SSF74650">
    <property type="entry name" value="Galactose mutarotase-like"/>
    <property type="match status" value="1"/>
</dbReference>
<dbReference type="OrthoDB" id="113447at2"/>
<evidence type="ECO:0008006" key="3">
    <source>
        <dbReference type="Google" id="ProtNLM"/>
    </source>
</evidence>
<dbReference type="GO" id="GO:0003824">
    <property type="term" value="F:catalytic activity"/>
    <property type="evidence" value="ECO:0007669"/>
    <property type="project" value="InterPro"/>
</dbReference>
<dbReference type="InterPro" id="IPR011013">
    <property type="entry name" value="Gal_mutarotase_sf_dom"/>
</dbReference>